<feature type="compositionally biased region" description="Basic and acidic residues" evidence="7">
    <location>
        <begin position="659"/>
        <end position="668"/>
    </location>
</feature>
<evidence type="ECO:0000256" key="1">
    <source>
        <dbReference type="ARBA" id="ARBA00004308"/>
    </source>
</evidence>
<dbReference type="GO" id="GO:0016192">
    <property type="term" value="P:vesicle-mediated transport"/>
    <property type="evidence" value="ECO:0007669"/>
    <property type="project" value="InterPro"/>
</dbReference>
<dbReference type="RefSeq" id="XP_062875205.1">
    <property type="nucleotide sequence ID" value="XM_063019135.1"/>
</dbReference>
<keyword evidence="5 6" id="KW-0472">Membrane</keyword>
<comment type="subcellular location">
    <subcellularLocation>
        <location evidence="1">Endomembrane system</location>
    </subcellularLocation>
</comment>
<dbReference type="GO" id="GO:0012505">
    <property type="term" value="C:endomembrane system"/>
    <property type="evidence" value="ECO:0007669"/>
    <property type="project" value="UniProtKB-SubCell"/>
</dbReference>
<protein>
    <recommendedName>
        <fullName evidence="6">AP complex subunit beta</fullName>
    </recommendedName>
</protein>
<feature type="compositionally biased region" description="Basic and acidic residues" evidence="7">
    <location>
        <begin position="619"/>
        <end position="634"/>
    </location>
</feature>
<proteinExistence type="inferred from homology"/>
<dbReference type="InterPro" id="IPR026739">
    <property type="entry name" value="AP_beta"/>
</dbReference>
<keyword evidence="3 6" id="KW-0813">Transport</keyword>
<evidence type="ECO:0000256" key="7">
    <source>
        <dbReference type="SAM" id="MobiDB-lite"/>
    </source>
</evidence>
<dbReference type="KEGG" id="asau:88171103"/>
<evidence type="ECO:0000256" key="6">
    <source>
        <dbReference type="PIRNR" id="PIRNR002291"/>
    </source>
</evidence>
<accession>A0AAX4H335</accession>
<evidence type="ECO:0000256" key="3">
    <source>
        <dbReference type="ARBA" id="ARBA00022448"/>
    </source>
</evidence>
<evidence type="ECO:0000256" key="5">
    <source>
        <dbReference type="ARBA" id="ARBA00023136"/>
    </source>
</evidence>
<dbReference type="AlphaFoldDB" id="A0AAX4H335"/>
<dbReference type="GO" id="GO:0030117">
    <property type="term" value="C:membrane coat"/>
    <property type="evidence" value="ECO:0007669"/>
    <property type="project" value="InterPro"/>
</dbReference>
<feature type="compositionally biased region" description="Polar residues" evidence="7">
    <location>
        <begin position="644"/>
        <end position="653"/>
    </location>
</feature>
<evidence type="ECO:0000256" key="2">
    <source>
        <dbReference type="ARBA" id="ARBA00006613"/>
    </source>
</evidence>
<sequence length="684" mass="77306">MDANYFGKCKASELRAEIGQARKKGKPNARVKVVLKKIISNIILNKVELASLMNEVVYLLTLDDYEISRLCSHYIVHYAAYNPEDALNALEIYHRFAQDKDPLLRALSVKTVSSVRQKDFFRQGLIITRPLLDDNNPHVRTAAAFAVARLFHENQVKVVDSGLIEGLNDLLYDENKNVVASALAALDSIIQSSPSHSLNVNKEHLLSLIAGIGTTSEWKQVSLLDALMSYVPQSSDDALEMMDAVLPCFLHENTAVVLNSVKLVVYLSNFIASPESNFSGLDKRLGSALVSMLSKPPEIQFLVLRNVILILLGRRYLVDVDVELFFWNLDDPMYIKDTKLEIIYLLADEGNYEIVFRELEEYATDVDVKMARKAIRAFGNLSIKLEAAADRCVALLIDLLAGESPRIAQEAMIVMTNILRKYQNTYDDTLDHFVIHYKTMEDDDAKIALSWILGNYSESITFTSEALKYLCDTYEKESVPVQLAIMTAVVKYYVANPLDAESLVLQVLKYATEESGNPDLRERGLFYWRMITHEYNAEPGPNLQKYTKHVVMERRCQITPDAENIDPANLEELELNIGTLASIYLKSVRVVFRFAKQKSLPKSPALQERRKSMSSPKKSSKETNRKHELMRLDNVRPPLYSAPRSRSTASITADSLADSVERPSESLKNKFVRRASSMMGKKHT</sequence>
<gene>
    <name evidence="9" type="ORF">PUMCH_000034</name>
</gene>
<dbReference type="InterPro" id="IPR016342">
    <property type="entry name" value="AP_complex_bsu_1_2_4"/>
</dbReference>
<evidence type="ECO:0000256" key="4">
    <source>
        <dbReference type="ARBA" id="ARBA00022927"/>
    </source>
</evidence>
<dbReference type="GO" id="GO:0030276">
    <property type="term" value="F:clathrin binding"/>
    <property type="evidence" value="ECO:0007669"/>
    <property type="project" value="InterPro"/>
</dbReference>
<comment type="similarity">
    <text evidence="2 6">Belongs to the adaptor complexes large subunit family.</text>
</comment>
<dbReference type="PANTHER" id="PTHR11134">
    <property type="entry name" value="ADAPTOR COMPLEX SUBUNIT BETA FAMILY MEMBER"/>
    <property type="match status" value="1"/>
</dbReference>
<dbReference type="GO" id="GO:0006886">
    <property type="term" value="P:intracellular protein transport"/>
    <property type="evidence" value="ECO:0007669"/>
    <property type="project" value="InterPro"/>
</dbReference>
<keyword evidence="10" id="KW-1185">Reference proteome</keyword>
<evidence type="ECO:0000259" key="8">
    <source>
        <dbReference type="Pfam" id="PF01602"/>
    </source>
</evidence>
<dbReference type="Proteomes" id="UP001338582">
    <property type="component" value="Chromosome 1"/>
</dbReference>
<evidence type="ECO:0000313" key="10">
    <source>
        <dbReference type="Proteomes" id="UP001338582"/>
    </source>
</evidence>
<reference evidence="9 10" key="1">
    <citation type="submission" date="2023-10" db="EMBL/GenBank/DDBJ databases">
        <title>Draft Genome Sequence of Candida saopaulonensis from a very Premature Infant with Sepsis.</title>
        <authorList>
            <person name="Ning Y."/>
            <person name="Dai R."/>
            <person name="Xiao M."/>
            <person name="Xu Y."/>
            <person name="Yan Q."/>
            <person name="Zhang L."/>
        </authorList>
    </citation>
    <scope>NUCLEOTIDE SEQUENCE [LARGE SCALE GENOMIC DNA]</scope>
    <source>
        <strain evidence="9 10">19XY460</strain>
    </source>
</reference>
<comment type="function">
    <text evidence="6">Adaptins are components of the adaptor complexes which link clathrin to receptors in coated vesicles. Clathrin-associated protein complexes are believed to interact with the cytoplasmic tails of membrane proteins, leading to their selection and concentration.</text>
</comment>
<dbReference type="GeneID" id="88171103"/>
<name>A0AAX4H335_9ASCO</name>
<organism evidence="9 10">
    <name type="scientific">Australozyma saopauloensis</name>
    <dbReference type="NCBI Taxonomy" id="291208"/>
    <lineage>
        <taxon>Eukaryota</taxon>
        <taxon>Fungi</taxon>
        <taxon>Dikarya</taxon>
        <taxon>Ascomycota</taxon>
        <taxon>Saccharomycotina</taxon>
        <taxon>Pichiomycetes</taxon>
        <taxon>Metschnikowiaceae</taxon>
        <taxon>Australozyma</taxon>
    </lineage>
</organism>
<dbReference type="Pfam" id="PF01602">
    <property type="entry name" value="Adaptin_N"/>
    <property type="match status" value="1"/>
</dbReference>
<dbReference type="EMBL" id="CP138894">
    <property type="protein sequence ID" value="WPK22818.1"/>
    <property type="molecule type" value="Genomic_DNA"/>
</dbReference>
<dbReference type="InterPro" id="IPR011989">
    <property type="entry name" value="ARM-like"/>
</dbReference>
<feature type="domain" description="Clathrin/coatomer adaptor adaptin-like N-terminal" evidence="8">
    <location>
        <begin position="17"/>
        <end position="532"/>
    </location>
</feature>
<evidence type="ECO:0000313" key="9">
    <source>
        <dbReference type="EMBL" id="WPK22818.1"/>
    </source>
</evidence>
<dbReference type="InterPro" id="IPR016024">
    <property type="entry name" value="ARM-type_fold"/>
</dbReference>
<dbReference type="InterPro" id="IPR002553">
    <property type="entry name" value="Clathrin/coatomer_adapt-like_N"/>
</dbReference>
<dbReference type="Gene3D" id="1.25.10.10">
    <property type="entry name" value="Leucine-rich Repeat Variant"/>
    <property type="match status" value="1"/>
</dbReference>
<feature type="region of interest" description="Disordered" evidence="7">
    <location>
        <begin position="602"/>
        <end position="684"/>
    </location>
</feature>
<dbReference type="PIRSF" id="PIRSF002291">
    <property type="entry name" value="AP_complex_beta"/>
    <property type="match status" value="1"/>
</dbReference>
<keyword evidence="4 6" id="KW-0653">Protein transport</keyword>
<dbReference type="SUPFAM" id="SSF48371">
    <property type="entry name" value="ARM repeat"/>
    <property type="match status" value="1"/>
</dbReference>